<feature type="non-terminal residue" evidence="2">
    <location>
        <position position="1"/>
    </location>
</feature>
<gene>
    <name evidence="2" type="ORF">SISSUDRAFT_1047577</name>
</gene>
<sequence>ENLAALHRATESLNRAVIAYRRFHNRLSPLLRLPEEIVVEIVLTYIQGVLPFLGNNWELGEFDWHNLSLMRLGHRFAITQLCSQWREICIRAPVIWSEIDMTWPFVAIQCFATRAERMSLSLTLRNDESDKQDSVGDLEATLDFCTSFITSNMSRVRQLEIRAYLSDGGDQFLAFWNEVKQLSVPALQKIEILAIPSITDGDALHDLFPRGASLLKSVNIQGFPIQDLNLAPFQALTSLNLRFPPSVPPLSLAQLPLMLSHTPGIVKLSLFGDPEPPEVMALSSRPTTVLPNCASLTLISFHSDQINYLLSSISFPVLKELSVDCISRLSAENIPTTCLHDSLPSAIRDHCRRARSLDYWIEDGSICIDVEYSEGSTGGDQFKLKLHEDVYTLPDDKMKLLVIQLLTRASRMLNFTPERLYFFSAEGLPEELYSKDLWMTVLAAHPSTKSIQIRGDFPVNTFIAALAELNIVCPSLKTLLLETEERLDDEQRSAISRMRRSRQERGAKINKVRISTMHSDSDTE</sequence>
<evidence type="ECO:0000256" key="1">
    <source>
        <dbReference type="SAM" id="MobiDB-lite"/>
    </source>
</evidence>
<dbReference type="AlphaFoldDB" id="A0A166D3J6"/>
<proteinExistence type="predicted"/>
<organism evidence="2 3">
    <name type="scientific">Sistotremastrum suecicum HHB10207 ss-3</name>
    <dbReference type="NCBI Taxonomy" id="1314776"/>
    <lineage>
        <taxon>Eukaryota</taxon>
        <taxon>Fungi</taxon>
        <taxon>Dikarya</taxon>
        <taxon>Basidiomycota</taxon>
        <taxon>Agaricomycotina</taxon>
        <taxon>Agaricomycetes</taxon>
        <taxon>Sistotremastrales</taxon>
        <taxon>Sistotremastraceae</taxon>
        <taxon>Sistotremastrum</taxon>
    </lineage>
</organism>
<dbReference type="OrthoDB" id="3365698at2759"/>
<keyword evidence="3" id="KW-1185">Reference proteome</keyword>
<dbReference type="EMBL" id="KV428070">
    <property type="protein sequence ID" value="KZT38095.1"/>
    <property type="molecule type" value="Genomic_DNA"/>
</dbReference>
<evidence type="ECO:0000313" key="3">
    <source>
        <dbReference type="Proteomes" id="UP000076798"/>
    </source>
</evidence>
<dbReference type="Proteomes" id="UP000076798">
    <property type="component" value="Unassembled WGS sequence"/>
</dbReference>
<evidence type="ECO:0008006" key="4">
    <source>
        <dbReference type="Google" id="ProtNLM"/>
    </source>
</evidence>
<accession>A0A166D3J6</accession>
<evidence type="ECO:0000313" key="2">
    <source>
        <dbReference type="EMBL" id="KZT38095.1"/>
    </source>
</evidence>
<name>A0A166D3J6_9AGAM</name>
<reference evidence="2 3" key="1">
    <citation type="journal article" date="2016" name="Mol. Biol. Evol.">
        <title>Comparative Genomics of Early-Diverging Mushroom-Forming Fungi Provides Insights into the Origins of Lignocellulose Decay Capabilities.</title>
        <authorList>
            <person name="Nagy L.G."/>
            <person name="Riley R."/>
            <person name="Tritt A."/>
            <person name="Adam C."/>
            <person name="Daum C."/>
            <person name="Floudas D."/>
            <person name="Sun H."/>
            <person name="Yadav J.S."/>
            <person name="Pangilinan J."/>
            <person name="Larsson K.H."/>
            <person name="Matsuura K."/>
            <person name="Barry K."/>
            <person name="Labutti K."/>
            <person name="Kuo R."/>
            <person name="Ohm R.A."/>
            <person name="Bhattacharya S.S."/>
            <person name="Shirouzu T."/>
            <person name="Yoshinaga Y."/>
            <person name="Martin F.M."/>
            <person name="Grigoriev I.V."/>
            <person name="Hibbett D.S."/>
        </authorList>
    </citation>
    <scope>NUCLEOTIDE SEQUENCE [LARGE SCALE GENOMIC DNA]</scope>
    <source>
        <strain evidence="2 3">HHB10207 ss-3</strain>
    </source>
</reference>
<feature type="region of interest" description="Disordered" evidence="1">
    <location>
        <begin position="492"/>
        <end position="524"/>
    </location>
</feature>
<protein>
    <recommendedName>
        <fullName evidence="4">F-box domain-containing protein</fullName>
    </recommendedName>
</protein>